<feature type="compositionally biased region" description="Polar residues" evidence="1">
    <location>
        <begin position="176"/>
        <end position="195"/>
    </location>
</feature>
<evidence type="ECO:0000313" key="2">
    <source>
        <dbReference type="EMBL" id="TFK28273.1"/>
    </source>
</evidence>
<dbReference type="AlphaFoldDB" id="A0A5C3L6V5"/>
<feature type="region of interest" description="Disordered" evidence="1">
    <location>
        <begin position="142"/>
        <end position="195"/>
    </location>
</feature>
<sequence>MASSAVHCEAKFAEFVSVALPLPLSQYTFAELVNEANRPLPSTPAEGRNTVNIYKFWTRGFLSMYKHADQIGYDETEEGHWERAFIYRVRSRIMHEIAQSFDIENIKPPKYMCDNAAVQELLTRKIYEDWEDLSLERSTLMAEDSDDDQDPTESIAPPSHADDNASVVPLRDYDDQSGSQEYETHALETSNSNSKVPAASLRELFDIGVYGDEFVEKVREAIATNRGIKAARRASMS</sequence>
<accession>A0A5C3L6V5</accession>
<evidence type="ECO:0000313" key="3">
    <source>
        <dbReference type="Proteomes" id="UP000307440"/>
    </source>
</evidence>
<protein>
    <submittedName>
        <fullName evidence="2">Uncharacterized protein</fullName>
    </submittedName>
</protein>
<name>A0A5C3L6V5_COPMA</name>
<dbReference type="Proteomes" id="UP000307440">
    <property type="component" value="Unassembled WGS sequence"/>
</dbReference>
<gene>
    <name evidence="2" type="ORF">FA15DRAFT_716668</name>
</gene>
<keyword evidence="3" id="KW-1185">Reference proteome</keyword>
<evidence type="ECO:0000256" key="1">
    <source>
        <dbReference type="SAM" id="MobiDB-lite"/>
    </source>
</evidence>
<reference evidence="2 3" key="1">
    <citation type="journal article" date="2019" name="Nat. Ecol. Evol.">
        <title>Megaphylogeny resolves global patterns of mushroom evolution.</title>
        <authorList>
            <person name="Varga T."/>
            <person name="Krizsan K."/>
            <person name="Foldi C."/>
            <person name="Dima B."/>
            <person name="Sanchez-Garcia M."/>
            <person name="Sanchez-Ramirez S."/>
            <person name="Szollosi G.J."/>
            <person name="Szarkandi J.G."/>
            <person name="Papp V."/>
            <person name="Albert L."/>
            <person name="Andreopoulos W."/>
            <person name="Angelini C."/>
            <person name="Antonin V."/>
            <person name="Barry K.W."/>
            <person name="Bougher N.L."/>
            <person name="Buchanan P."/>
            <person name="Buyck B."/>
            <person name="Bense V."/>
            <person name="Catcheside P."/>
            <person name="Chovatia M."/>
            <person name="Cooper J."/>
            <person name="Damon W."/>
            <person name="Desjardin D."/>
            <person name="Finy P."/>
            <person name="Geml J."/>
            <person name="Haridas S."/>
            <person name="Hughes K."/>
            <person name="Justo A."/>
            <person name="Karasinski D."/>
            <person name="Kautmanova I."/>
            <person name="Kiss B."/>
            <person name="Kocsube S."/>
            <person name="Kotiranta H."/>
            <person name="LaButti K.M."/>
            <person name="Lechner B.E."/>
            <person name="Liimatainen K."/>
            <person name="Lipzen A."/>
            <person name="Lukacs Z."/>
            <person name="Mihaltcheva S."/>
            <person name="Morgado L.N."/>
            <person name="Niskanen T."/>
            <person name="Noordeloos M.E."/>
            <person name="Ohm R.A."/>
            <person name="Ortiz-Santana B."/>
            <person name="Ovrebo C."/>
            <person name="Racz N."/>
            <person name="Riley R."/>
            <person name="Savchenko A."/>
            <person name="Shiryaev A."/>
            <person name="Soop K."/>
            <person name="Spirin V."/>
            <person name="Szebenyi C."/>
            <person name="Tomsovsky M."/>
            <person name="Tulloss R.E."/>
            <person name="Uehling J."/>
            <person name="Grigoriev I.V."/>
            <person name="Vagvolgyi C."/>
            <person name="Papp T."/>
            <person name="Martin F.M."/>
            <person name="Miettinen O."/>
            <person name="Hibbett D.S."/>
            <person name="Nagy L.G."/>
        </authorList>
    </citation>
    <scope>NUCLEOTIDE SEQUENCE [LARGE SCALE GENOMIC DNA]</scope>
    <source>
        <strain evidence="2 3">CBS 121175</strain>
    </source>
</reference>
<proteinExistence type="predicted"/>
<organism evidence="2 3">
    <name type="scientific">Coprinopsis marcescibilis</name>
    <name type="common">Agaric fungus</name>
    <name type="synonym">Psathyrella marcescibilis</name>
    <dbReference type="NCBI Taxonomy" id="230819"/>
    <lineage>
        <taxon>Eukaryota</taxon>
        <taxon>Fungi</taxon>
        <taxon>Dikarya</taxon>
        <taxon>Basidiomycota</taxon>
        <taxon>Agaricomycotina</taxon>
        <taxon>Agaricomycetes</taxon>
        <taxon>Agaricomycetidae</taxon>
        <taxon>Agaricales</taxon>
        <taxon>Agaricineae</taxon>
        <taxon>Psathyrellaceae</taxon>
        <taxon>Coprinopsis</taxon>
    </lineage>
</organism>
<dbReference type="EMBL" id="ML210157">
    <property type="protein sequence ID" value="TFK28273.1"/>
    <property type="molecule type" value="Genomic_DNA"/>
</dbReference>